<evidence type="ECO:0000313" key="2">
    <source>
        <dbReference type="EMBL" id="MFD1020890.1"/>
    </source>
</evidence>
<feature type="transmembrane region" description="Helical" evidence="1">
    <location>
        <begin position="27"/>
        <end position="46"/>
    </location>
</feature>
<evidence type="ECO:0000313" key="3">
    <source>
        <dbReference type="Proteomes" id="UP001596990"/>
    </source>
</evidence>
<keyword evidence="3" id="KW-1185">Reference proteome</keyword>
<dbReference type="RefSeq" id="WP_386063362.1">
    <property type="nucleotide sequence ID" value="NZ_JBHTKL010000006.1"/>
</dbReference>
<dbReference type="EMBL" id="JBHTKL010000006">
    <property type="protein sequence ID" value="MFD1020890.1"/>
    <property type="molecule type" value="Genomic_DNA"/>
</dbReference>
<feature type="transmembrane region" description="Helical" evidence="1">
    <location>
        <begin position="150"/>
        <end position="171"/>
    </location>
</feature>
<feature type="transmembrane region" description="Helical" evidence="1">
    <location>
        <begin position="66"/>
        <end position="84"/>
    </location>
</feature>
<accession>A0ABW3L6S5</accession>
<gene>
    <name evidence="2" type="ORF">ACFQ2J_17005</name>
</gene>
<comment type="caution">
    <text evidence="2">The sequence shown here is derived from an EMBL/GenBank/DDBJ whole genome shotgun (WGS) entry which is preliminary data.</text>
</comment>
<feature type="transmembrane region" description="Helical" evidence="1">
    <location>
        <begin position="180"/>
        <end position="199"/>
    </location>
</feature>
<keyword evidence="1" id="KW-0812">Transmembrane</keyword>
<sequence>MFSTEINQWQIIKTLTKYKIRAHSGSFTAMIAIQVLAALFSMGGLSGYSGSSGYINYSIDSYSGNLIHGFMMIWAFMSAVLLTTKSYRYEDFAFVTNRFTSNLSNMLFLGFACVIGGVTTFLASLGLKVIVISFVAESYMVSEEIATVTYLYGLLATILYFILAASLGYLIGSLVQINRAFIAGIPILIFGTVFLSDQMMDQQPLFEQLFAMYFRETSFIFFLVKIVLTIILCFGASTLIMNKMEVRH</sequence>
<feature type="transmembrane region" description="Helical" evidence="1">
    <location>
        <begin position="219"/>
        <end position="241"/>
    </location>
</feature>
<feature type="transmembrane region" description="Helical" evidence="1">
    <location>
        <begin position="105"/>
        <end position="130"/>
    </location>
</feature>
<proteinExistence type="predicted"/>
<evidence type="ECO:0008006" key="4">
    <source>
        <dbReference type="Google" id="ProtNLM"/>
    </source>
</evidence>
<name>A0ABW3L6S5_9BACI</name>
<organism evidence="2 3">
    <name type="scientific">Thalassobacillus hwangdonensis</name>
    <dbReference type="NCBI Taxonomy" id="546108"/>
    <lineage>
        <taxon>Bacteria</taxon>
        <taxon>Bacillati</taxon>
        <taxon>Bacillota</taxon>
        <taxon>Bacilli</taxon>
        <taxon>Bacillales</taxon>
        <taxon>Bacillaceae</taxon>
        <taxon>Thalassobacillus</taxon>
    </lineage>
</organism>
<keyword evidence="1" id="KW-0472">Membrane</keyword>
<evidence type="ECO:0000256" key="1">
    <source>
        <dbReference type="SAM" id="Phobius"/>
    </source>
</evidence>
<protein>
    <recommendedName>
        <fullName evidence="4">ABC-2 type transport system permease protein</fullName>
    </recommendedName>
</protein>
<dbReference type="Proteomes" id="UP001596990">
    <property type="component" value="Unassembled WGS sequence"/>
</dbReference>
<keyword evidence="1" id="KW-1133">Transmembrane helix</keyword>
<reference evidence="3" key="1">
    <citation type="journal article" date="2019" name="Int. J. Syst. Evol. Microbiol.">
        <title>The Global Catalogue of Microorganisms (GCM) 10K type strain sequencing project: providing services to taxonomists for standard genome sequencing and annotation.</title>
        <authorList>
            <consortium name="The Broad Institute Genomics Platform"/>
            <consortium name="The Broad Institute Genome Sequencing Center for Infectious Disease"/>
            <person name="Wu L."/>
            <person name="Ma J."/>
        </authorList>
    </citation>
    <scope>NUCLEOTIDE SEQUENCE [LARGE SCALE GENOMIC DNA]</scope>
    <source>
        <strain evidence="3">CCUG 56607</strain>
    </source>
</reference>